<evidence type="ECO:0000313" key="2">
    <source>
        <dbReference type="EMBL" id="KAF2972141.1"/>
    </source>
</evidence>
<accession>A0A7C8ITT4</accession>
<evidence type="ECO:0000313" key="3">
    <source>
        <dbReference type="Proteomes" id="UP000481858"/>
    </source>
</evidence>
<evidence type="ECO:0000256" key="1">
    <source>
        <dbReference type="SAM" id="MobiDB-lite"/>
    </source>
</evidence>
<feature type="region of interest" description="Disordered" evidence="1">
    <location>
        <begin position="289"/>
        <end position="308"/>
    </location>
</feature>
<dbReference type="InParanoid" id="A0A7C8ITT4"/>
<organism evidence="2 3">
    <name type="scientific">Xylaria multiplex</name>
    <dbReference type="NCBI Taxonomy" id="323545"/>
    <lineage>
        <taxon>Eukaryota</taxon>
        <taxon>Fungi</taxon>
        <taxon>Dikarya</taxon>
        <taxon>Ascomycota</taxon>
        <taxon>Pezizomycotina</taxon>
        <taxon>Sordariomycetes</taxon>
        <taxon>Xylariomycetidae</taxon>
        <taxon>Xylariales</taxon>
        <taxon>Xylariaceae</taxon>
        <taxon>Xylaria</taxon>
    </lineage>
</organism>
<reference evidence="2 3" key="1">
    <citation type="submission" date="2019-12" db="EMBL/GenBank/DDBJ databases">
        <title>Draft genome sequence of the ascomycete Xylaria multiplex DSM 110363.</title>
        <authorList>
            <person name="Buettner E."/>
            <person name="Kellner H."/>
        </authorList>
    </citation>
    <scope>NUCLEOTIDE SEQUENCE [LARGE SCALE GENOMIC DNA]</scope>
    <source>
        <strain evidence="2 3">DSM 110363</strain>
    </source>
</reference>
<name>A0A7C8ITT4_9PEZI</name>
<feature type="region of interest" description="Disordered" evidence="1">
    <location>
        <begin position="155"/>
        <end position="215"/>
    </location>
</feature>
<protein>
    <recommendedName>
        <fullName evidence="4">DRBM domain-containing protein</fullName>
    </recommendedName>
</protein>
<feature type="compositionally biased region" description="Pro residues" evidence="1">
    <location>
        <begin position="192"/>
        <end position="201"/>
    </location>
</feature>
<gene>
    <name evidence="2" type="ORF">GQX73_g1450</name>
</gene>
<feature type="compositionally biased region" description="Polar residues" evidence="1">
    <location>
        <begin position="173"/>
        <end position="183"/>
    </location>
</feature>
<dbReference type="EMBL" id="WUBL01000008">
    <property type="protein sequence ID" value="KAF2972141.1"/>
    <property type="molecule type" value="Genomic_DNA"/>
</dbReference>
<keyword evidence="3" id="KW-1185">Reference proteome</keyword>
<dbReference type="Proteomes" id="UP000481858">
    <property type="component" value="Unassembled WGS sequence"/>
</dbReference>
<proteinExistence type="predicted"/>
<dbReference type="AlphaFoldDB" id="A0A7C8ITT4"/>
<sequence length="308" mass="33505">MAATGSTVPPATYALIETWISQQRQAPAPLTDKLRTALIGLESALLSHVAPPPEPELGDQNWVGLLQGKYPQYRAAYPIGGSTEIDFVDSPYDPTGRGQVRWKCQVTIDEDPGAPFPRAGGDQLSFARKKDAKKYAAKCAVEWLRERRFMPQDGAKFPKGVVAPHKQQPALPKSQQSKASSISLAKGQSPPQTKPPSPPTNIPSSPYDDSEPSAAHQVSVLCGALGIPPPRYDVESVNDGFYRGRADFGAYSGMLPFDASEPTPDAISKKTAKEMVAEYLLKHLQAEKQKRDREKEAFLAQYEGGSKD</sequence>
<comment type="caution">
    <text evidence="2">The sequence shown here is derived from an EMBL/GenBank/DDBJ whole genome shotgun (WGS) entry which is preliminary data.</text>
</comment>
<evidence type="ECO:0008006" key="4">
    <source>
        <dbReference type="Google" id="ProtNLM"/>
    </source>
</evidence>
<dbReference type="OrthoDB" id="5222339at2759"/>